<keyword evidence="3" id="KW-0812">Transmembrane</keyword>
<dbReference type="STRING" id="151549.A0A4C1WX13"/>
<dbReference type="InterPro" id="IPR003593">
    <property type="entry name" value="AAA+_ATPase"/>
</dbReference>
<keyword evidence="2 5" id="KW-0067">ATP-binding</keyword>
<dbReference type="InterPro" id="IPR027417">
    <property type="entry name" value="P-loop_NTPase"/>
</dbReference>
<protein>
    <submittedName>
        <fullName evidence="5">ATP-binding cassette sub-family A member 3</fullName>
    </submittedName>
</protein>
<name>A0A4C1WX13_EUMVA</name>
<dbReference type="GO" id="GO:0140359">
    <property type="term" value="F:ABC-type transporter activity"/>
    <property type="evidence" value="ECO:0007669"/>
    <property type="project" value="InterPro"/>
</dbReference>
<dbReference type="EMBL" id="BGZK01000653">
    <property type="protein sequence ID" value="GBP54709.1"/>
    <property type="molecule type" value="Genomic_DNA"/>
</dbReference>
<keyword evidence="6" id="KW-1185">Reference proteome</keyword>
<accession>A0A4C1WX13</accession>
<dbReference type="InterPro" id="IPR003439">
    <property type="entry name" value="ABC_transporter-like_ATP-bd"/>
</dbReference>
<evidence type="ECO:0000313" key="5">
    <source>
        <dbReference type="EMBL" id="GBP54709.1"/>
    </source>
</evidence>
<dbReference type="OrthoDB" id="10255969at2759"/>
<dbReference type="SUPFAM" id="SSF52540">
    <property type="entry name" value="P-loop containing nucleoside triphosphate hydrolases"/>
    <property type="match status" value="1"/>
</dbReference>
<evidence type="ECO:0000313" key="6">
    <source>
        <dbReference type="Proteomes" id="UP000299102"/>
    </source>
</evidence>
<dbReference type="GO" id="GO:0016887">
    <property type="term" value="F:ATP hydrolysis activity"/>
    <property type="evidence" value="ECO:0007669"/>
    <property type="project" value="InterPro"/>
</dbReference>
<evidence type="ECO:0000256" key="2">
    <source>
        <dbReference type="ARBA" id="ARBA00022840"/>
    </source>
</evidence>
<organism evidence="5 6">
    <name type="scientific">Eumeta variegata</name>
    <name type="common">Bagworm moth</name>
    <name type="synonym">Eumeta japonica</name>
    <dbReference type="NCBI Taxonomy" id="151549"/>
    <lineage>
        <taxon>Eukaryota</taxon>
        <taxon>Metazoa</taxon>
        <taxon>Ecdysozoa</taxon>
        <taxon>Arthropoda</taxon>
        <taxon>Hexapoda</taxon>
        <taxon>Insecta</taxon>
        <taxon>Pterygota</taxon>
        <taxon>Neoptera</taxon>
        <taxon>Endopterygota</taxon>
        <taxon>Lepidoptera</taxon>
        <taxon>Glossata</taxon>
        <taxon>Ditrysia</taxon>
        <taxon>Tineoidea</taxon>
        <taxon>Psychidae</taxon>
        <taxon>Oiketicinae</taxon>
        <taxon>Eumeta</taxon>
    </lineage>
</organism>
<proteinExistence type="predicted"/>
<dbReference type="SMART" id="SM00382">
    <property type="entry name" value="AAA"/>
    <property type="match status" value="1"/>
</dbReference>
<dbReference type="PANTHER" id="PTHR19229">
    <property type="entry name" value="ATP-BINDING CASSETTE TRANSPORTER SUBFAMILY A ABCA"/>
    <property type="match status" value="1"/>
</dbReference>
<feature type="domain" description="ABC transporter" evidence="4">
    <location>
        <begin position="111"/>
        <end position="346"/>
    </location>
</feature>
<comment type="caution">
    <text evidence="5">The sequence shown here is derived from an EMBL/GenBank/DDBJ whole genome shotgun (WGS) entry which is preliminary data.</text>
</comment>
<keyword evidence="3" id="KW-0472">Membrane</keyword>
<dbReference type="Gene3D" id="3.40.50.300">
    <property type="entry name" value="P-loop containing nucleotide triphosphate hydrolases"/>
    <property type="match status" value="1"/>
</dbReference>
<dbReference type="PROSITE" id="PS50893">
    <property type="entry name" value="ABC_TRANSPORTER_2"/>
    <property type="match status" value="1"/>
</dbReference>
<dbReference type="GO" id="GO:0005524">
    <property type="term" value="F:ATP binding"/>
    <property type="evidence" value="ECO:0007669"/>
    <property type="project" value="UniProtKB-KW"/>
</dbReference>
<dbReference type="GO" id="GO:0016020">
    <property type="term" value="C:membrane"/>
    <property type="evidence" value="ECO:0007669"/>
    <property type="project" value="InterPro"/>
</dbReference>
<dbReference type="AlphaFoldDB" id="A0A4C1WX13"/>
<evidence type="ECO:0000259" key="4">
    <source>
        <dbReference type="PROSITE" id="PS50893"/>
    </source>
</evidence>
<gene>
    <name evidence="5" type="primary">Abca3</name>
    <name evidence="5" type="ORF">EVAR_42909_1</name>
</gene>
<feature type="transmembrane region" description="Helical" evidence="3">
    <location>
        <begin position="6"/>
        <end position="24"/>
    </location>
</feature>
<evidence type="ECO:0000256" key="1">
    <source>
        <dbReference type="ARBA" id="ARBA00022741"/>
    </source>
</evidence>
<dbReference type="CDD" id="cd03263">
    <property type="entry name" value="ABC_subfamily_A"/>
    <property type="match status" value="1"/>
</dbReference>
<reference evidence="5 6" key="1">
    <citation type="journal article" date="2019" name="Commun. Biol.">
        <title>The bagworm genome reveals a unique fibroin gene that provides high tensile strength.</title>
        <authorList>
            <person name="Kono N."/>
            <person name="Nakamura H."/>
            <person name="Ohtoshi R."/>
            <person name="Tomita M."/>
            <person name="Numata K."/>
            <person name="Arakawa K."/>
        </authorList>
    </citation>
    <scope>NUCLEOTIDE SEQUENCE [LARGE SCALE GENOMIC DNA]</scope>
</reference>
<keyword evidence="3" id="KW-1133">Transmembrane helix</keyword>
<dbReference type="Pfam" id="PF00005">
    <property type="entry name" value="ABC_tran"/>
    <property type="match status" value="1"/>
</dbReference>
<dbReference type="PANTHER" id="PTHR19229:SF250">
    <property type="entry name" value="ABC TRANSPORTER DOMAIN-CONTAINING PROTEIN-RELATED"/>
    <property type="match status" value="1"/>
</dbReference>
<dbReference type="Pfam" id="PF23321">
    <property type="entry name" value="R1_ABCA1"/>
    <property type="match status" value="1"/>
</dbReference>
<dbReference type="InterPro" id="IPR026082">
    <property type="entry name" value="ABCA"/>
</dbReference>
<dbReference type="InterPro" id="IPR056264">
    <property type="entry name" value="R2_ABCA1-4-like"/>
</dbReference>
<dbReference type="Proteomes" id="UP000299102">
    <property type="component" value="Unassembled WGS sequence"/>
</dbReference>
<keyword evidence="1" id="KW-0547">Nucleotide-binding</keyword>
<sequence length="436" mass="49626">MATAQAWIPSILGYALMFHLYYTLPASNSSYKYLRTRRHQTFPIHATVLYRTEQARETRLKFLICAIASAWAKSWMFNREVKPALSEEPSDEDEDVKDETRHAESIDLSSLRKHNLVAKKLTKYYGKNLAVNQISFTVADDECFGLLGVNGAGKTSTFKMLMGDETISSGDAYVQGHSVKTHIRRVHEHIGYCPQFDAIFEELTGRETLQLFGLLRGLRRELITARALILADKLGFIEHLDKQVFQYSGGNKRKLSTAIALLGSTRLVFLDEPTTGVDPAAKRQVWRAVRRTTRAGRGVVLTSHSMEECEALCSRLTIMVNGRFHCLGTPQHLKNKFSEGFTLTIKMSVSESAPMSEQVDVVKDYVTSNFQEPKLMEEYQGLLTYYLPDSTMAWSQMFAIMERARRVCSIEDYSIAQTTLEQIFLQFTKYQRTDNI</sequence>
<dbReference type="GO" id="GO:0005319">
    <property type="term" value="F:lipid transporter activity"/>
    <property type="evidence" value="ECO:0007669"/>
    <property type="project" value="TreeGrafter"/>
</dbReference>
<evidence type="ECO:0000256" key="3">
    <source>
        <dbReference type="SAM" id="Phobius"/>
    </source>
</evidence>
<dbReference type="FunFam" id="3.40.50.300:FF:000327">
    <property type="entry name" value="ATP-binding cassette sub-family A member 3"/>
    <property type="match status" value="1"/>
</dbReference>